<evidence type="ECO:0000256" key="1">
    <source>
        <dbReference type="SAM" id="MobiDB-lite"/>
    </source>
</evidence>
<dbReference type="Proteomes" id="UP000030706">
    <property type="component" value="Unassembled WGS sequence"/>
</dbReference>
<dbReference type="EMBL" id="KL584998">
    <property type="protein sequence ID" value="KEQ80345.1"/>
    <property type="molecule type" value="Genomic_DNA"/>
</dbReference>
<dbReference type="HOGENOM" id="CLU_1777065_0_0_1"/>
<feature type="region of interest" description="Disordered" evidence="1">
    <location>
        <begin position="120"/>
        <end position="146"/>
    </location>
</feature>
<keyword evidence="3" id="KW-1185">Reference proteome</keyword>
<evidence type="ECO:0000313" key="2">
    <source>
        <dbReference type="EMBL" id="KEQ80345.1"/>
    </source>
</evidence>
<dbReference type="AlphaFoldDB" id="A0A074X4A6"/>
<sequence>MSVERTSDTDTIKLQVQRNYNRLKGALYNGGIHPATLDFLMHGEHNHAFDQKPASQNTSPTSRWSTSAEDRFDTYGSYNSSPEKYDPSKRKPAGTESSTSRVVHIPTLVSRVQTALSVVKPGGHETMSPPSTGDEAVSNIESLGHE</sequence>
<feature type="compositionally biased region" description="Polar residues" evidence="1">
    <location>
        <begin position="53"/>
        <end position="67"/>
    </location>
</feature>
<name>A0A074X4A6_AURPU</name>
<evidence type="ECO:0000313" key="3">
    <source>
        <dbReference type="Proteomes" id="UP000030706"/>
    </source>
</evidence>
<proteinExistence type="predicted"/>
<organism evidence="2 3">
    <name type="scientific">Aureobasidium pullulans EXF-150</name>
    <dbReference type="NCBI Taxonomy" id="1043002"/>
    <lineage>
        <taxon>Eukaryota</taxon>
        <taxon>Fungi</taxon>
        <taxon>Dikarya</taxon>
        <taxon>Ascomycota</taxon>
        <taxon>Pezizomycotina</taxon>
        <taxon>Dothideomycetes</taxon>
        <taxon>Dothideomycetidae</taxon>
        <taxon>Dothideales</taxon>
        <taxon>Saccotheciaceae</taxon>
        <taxon>Aureobasidium</taxon>
    </lineage>
</organism>
<accession>A0A074X4A6</accession>
<feature type="region of interest" description="Disordered" evidence="1">
    <location>
        <begin position="48"/>
        <end position="106"/>
    </location>
</feature>
<dbReference type="GeneID" id="40749598"/>
<protein>
    <submittedName>
        <fullName evidence="2">Uncharacterized protein</fullName>
    </submittedName>
</protein>
<gene>
    <name evidence="2" type="ORF">M438DRAFT_358802</name>
</gene>
<reference evidence="2 3" key="1">
    <citation type="journal article" date="2014" name="BMC Genomics">
        <title>Genome sequencing of four Aureobasidium pullulans varieties: biotechnological potential, stress tolerance, and description of new species.</title>
        <authorList>
            <person name="Gostin Ar C."/>
            <person name="Ohm R.A."/>
            <person name="Kogej T."/>
            <person name="Sonjak S."/>
            <person name="Turk M."/>
            <person name="Zajc J."/>
            <person name="Zalar P."/>
            <person name="Grube M."/>
            <person name="Sun H."/>
            <person name="Han J."/>
            <person name="Sharma A."/>
            <person name="Chiniquy J."/>
            <person name="Ngan C.Y."/>
            <person name="Lipzen A."/>
            <person name="Barry K."/>
            <person name="Grigoriev I.V."/>
            <person name="Gunde-Cimerman N."/>
        </authorList>
    </citation>
    <scope>NUCLEOTIDE SEQUENCE [LARGE SCALE GENOMIC DNA]</scope>
    <source>
        <strain evidence="2 3">EXF-150</strain>
    </source>
</reference>
<dbReference type="RefSeq" id="XP_029756532.1">
    <property type="nucleotide sequence ID" value="XM_029907292.1"/>
</dbReference>